<evidence type="ECO:0000256" key="5">
    <source>
        <dbReference type="ARBA" id="ARBA00022452"/>
    </source>
</evidence>
<dbReference type="InterPro" id="IPR011049">
    <property type="entry name" value="Serralysin-like_metalloprot_C"/>
</dbReference>
<evidence type="ECO:0000256" key="3">
    <source>
        <dbReference type="ARBA" id="ARBA00005848"/>
    </source>
</evidence>
<feature type="domain" description="Trimeric autotransporter adhesin YadA-like stalk" evidence="14">
    <location>
        <begin position="632"/>
        <end position="667"/>
    </location>
</feature>
<dbReference type="InterPro" id="IPR008640">
    <property type="entry name" value="Adhesin_Head_dom"/>
</dbReference>
<comment type="subcellular location">
    <subcellularLocation>
        <location evidence="2">Cell outer membrane</location>
    </subcellularLocation>
    <subcellularLocation>
        <location evidence="1">Cell surface</location>
    </subcellularLocation>
</comment>
<keyword evidence="7" id="KW-0732">Signal</keyword>
<feature type="domain" description="Trimeric autotransporter adhesin YadA-like stalk" evidence="14">
    <location>
        <begin position="1581"/>
        <end position="1619"/>
    </location>
</feature>
<feature type="domain" description="Trimeric autotransporter adhesin YadA-like head" evidence="13">
    <location>
        <begin position="202"/>
        <end position="227"/>
    </location>
</feature>
<feature type="domain" description="Trimeric autotransporter adhesin YadA-like stalk" evidence="14">
    <location>
        <begin position="1233"/>
        <end position="1272"/>
    </location>
</feature>
<feature type="domain" description="Trimeric autotransporter adhesin YadA-like stalk" evidence="14">
    <location>
        <begin position="755"/>
        <end position="781"/>
    </location>
</feature>
<dbReference type="Gene3D" id="6.20.50.100">
    <property type="match status" value="4"/>
</dbReference>
<evidence type="ECO:0000259" key="14">
    <source>
        <dbReference type="Pfam" id="PF05662"/>
    </source>
</evidence>
<evidence type="ECO:0000256" key="6">
    <source>
        <dbReference type="ARBA" id="ARBA00022692"/>
    </source>
</evidence>
<feature type="region of interest" description="Disordered" evidence="11">
    <location>
        <begin position="1268"/>
        <end position="1294"/>
    </location>
</feature>
<keyword evidence="5" id="KW-1134">Transmembrane beta strand</keyword>
<dbReference type="GO" id="GO:0015031">
    <property type="term" value="P:protein transport"/>
    <property type="evidence" value="ECO:0007669"/>
    <property type="project" value="UniProtKB-KW"/>
</dbReference>
<evidence type="ECO:0000256" key="4">
    <source>
        <dbReference type="ARBA" id="ARBA00022448"/>
    </source>
</evidence>
<evidence type="ECO:0000256" key="8">
    <source>
        <dbReference type="ARBA" id="ARBA00022927"/>
    </source>
</evidence>
<dbReference type="PATRIC" id="fig|1094489.3.peg.350"/>
<gene>
    <name evidence="15" type="primary">badA1</name>
    <name evidence="15" type="ordered locus">BAnh1_02800</name>
</gene>
<evidence type="ECO:0000256" key="11">
    <source>
        <dbReference type="SAM" id="MobiDB-lite"/>
    </source>
</evidence>
<evidence type="ECO:0000313" key="15">
    <source>
        <dbReference type="EMBL" id="AGF74163.1"/>
    </source>
</evidence>
<feature type="domain" description="Trimeric autotransporter adhesin YadA-like stalk" evidence="14">
    <location>
        <begin position="389"/>
        <end position="429"/>
    </location>
</feature>
<dbReference type="InterPro" id="IPR005594">
    <property type="entry name" value="YadA_C"/>
</dbReference>
<dbReference type="RefSeq" id="WP_015397672.1">
    <property type="nucleotide sequence ID" value="NC_020300.1"/>
</dbReference>
<dbReference type="Gene3D" id="4.10.80.270">
    <property type="match status" value="1"/>
</dbReference>
<keyword evidence="8" id="KW-0653">Protein transport</keyword>
<feature type="domain" description="Trimeric autotransporter adhesin YadA-like stalk" evidence="14">
    <location>
        <begin position="1466"/>
        <end position="1506"/>
    </location>
</feature>
<dbReference type="KEGG" id="baus:BAnh1_02800"/>
<keyword evidence="10" id="KW-0998">Cell outer membrane</keyword>
<dbReference type="OrthoDB" id="1631723at2"/>
<dbReference type="InterPro" id="IPR008635">
    <property type="entry name" value="Coiled_stalk_dom"/>
</dbReference>
<evidence type="ECO:0000256" key="9">
    <source>
        <dbReference type="ARBA" id="ARBA00023136"/>
    </source>
</evidence>
<feature type="domain" description="Trimeric autotransporter adhesin YadA-like head" evidence="13">
    <location>
        <begin position="146"/>
        <end position="172"/>
    </location>
</feature>
<dbReference type="STRING" id="1094489.BAnh1_02800"/>
<comment type="similarity">
    <text evidence="3">Belongs to the autotransporter-2 (AT-2) (TC 1.B.40) family.</text>
</comment>
<dbReference type="eggNOG" id="COG5295">
    <property type="taxonomic scope" value="Bacteria"/>
</dbReference>
<keyword evidence="16" id="KW-1185">Reference proteome</keyword>
<dbReference type="GO" id="GO:0009986">
    <property type="term" value="C:cell surface"/>
    <property type="evidence" value="ECO:0007669"/>
    <property type="project" value="UniProtKB-SubCell"/>
</dbReference>
<evidence type="ECO:0000259" key="12">
    <source>
        <dbReference type="Pfam" id="PF03895"/>
    </source>
</evidence>
<dbReference type="Gene3D" id="6.10.250.2120">
    <property type="match status" value="1"/>
</dbReference>
<dbReference type="Gene3D" id="2.20.70.140">
    <property type="match status" value="4"/>
</dbReference>
<feature type="region of interest" description="Disordered" evidence="11">
    <location>
        <begin position="545"/>
        <end position="572"/>
    </location>
</feature>
<dbReference type="Proteomes" id="UP000011729">
    <property type="component" value="Chromosome"/>
</dbReference>
<evidence type="ECO:0000256" key="2">
    <source>
        <dbReference type="ARBA" id="ARBA00004442"/>
    </source>
</evidence>
<keyword evidence="6" id="KW-0812">Transmembrane</keyword>
<feature type="domain" description="Trimeric autotransporter adhesin YadA-like stalk" evidence="14">
    <location>
        <begin position="1657"/>
        <end position="1697"/>
    </location>
</feature>
<feature type="domain" description="Trimeric autotransporter adhesin YadA-like stalk" evidence="14">
    <location>
        <begin position="1353"/>
        <end position="1392"/>
    </location>
</feature>
<dbReference type="SUPFAM" id="SSF54523">
    <property type="entry name" value="Pili subunits"/>
    <property type="match status" value="1"/>
</dbReference>
<feature type="domain" description="Trimeric autotransporter adhesin YadA-like stalk" evidence="14">
    <location>
        <begin position="1125"/>
        <end position="1165"/>
    </location>
</feature>
<dbReference type="Gene3D" id="6.10.250.2030">
    <property type="match status" value="1"/>
</dbReference>
<dbReference type="Pfam" id="PF05662">
    <property type="entry name" value="YadA_stalk"/>
    <property type="match status" value="12"/>
</dbReference>
<keyword evidence="9" id="KW-0472">Membrane</keyword>
<dbReference type="EMBL" id="CP003123">
    <property type="protein sequence ID" value="AGF74163.1"/>
    <property type="molecule type" value="Genomic_DNA"/>
</dbReference>
<evidence type="ECO:0000313" key="16">
    <source>
        <dbReference type="Proteomes" id="UP000011729"/>
    </source>
</evidence>
<name>M1NS44_BARAA</name>
<proteinExistence type="inferred from homology"/>
<feature type="domain" description="Trimeric autotransporter adhesin YadA-like stalk" evidence="14">
    <location>
        <begin position="982"/>
        <end position="1018"/>
    </location>
</feature>
<accession>M1NS44</accession>
<sequence length="1800" mass="184715">MKKLYVAPKSVSASRRFSLVQVVSLGTAAAALLSSVSPVFSANLAITAAIVRSTNAPGVDYPRGSQGSIVLAGDNDSCGVDQVEGRINGGGVTTISAKEQYERFVENKVFGDNKTPYGTTTTQVTKNDASYMGTLTGGIEDSMPSAYGIYSFATGCGSYAAGNYSTAFGAGATTNGGGAQAFGVSALATGATSVALGVGAEASGLSSLSIGGLAKATAKNSVAIGVESSATADYAVAIGKSTVSKADGSIAIGSATPLQPEIDEGITTGAQAETANAIAIGARSHVGPDATDSIAIGRSVYVSTEESVAIGGQSFIIDDAAGGTAIGAGAFVLTNGGIALGRTSKAETAAFVPGYDPEANAASQDTNLAWRSTFGALSIGNTKSKITRQITGVAAGTGDTDAVNVAQLKALRALASKGWTLSVDDVDGTTVGLGGSVDFSAKINNDNLTGTNLEITKSVDNNAGKTNITIGLADSIVVNRVATGKSSLSDDGLVITGGPSVISDGIDAGNKKITGVADGVDGNDAVNYSQLKTLKDQVDEGWNISAGGADGGPVTSGSTVDFSGKDRGDTTGRNIEVTKTTVGDTTTMTFDLAEYIKVGRVETGLSSMSNAGFMITGGPNMTEGGIFAGNKKITGVADGVNDNDAVNFAQLNELKQQVSGGWSLYVNDDSETIIGPERSLMLVATPSKDGNKNLKITQTVLAADNKDYASVAFDLADDITVSSVTTGSSNLSNNGLVITGGPSVVSGGIDAGNKKITSVEKGDKDSDAVNFAQLQELREMIVQGEGWKLSVDGKSPSLIDPGSTVDFSIDSANPDKKNLRIEKTLENDVTKIAISLDRNIAIDTVLTGNSRLSSDGLTITDGPRMIAAGIDAGDKKITGVAKGTDNNDAVNFLQFSEVSERISQYLGGSANVLTGAAPVYYIKGAEYHDVATAFAAVNSELSDIVNDSLIKYNEEEELITIGKEVPGTKIDIINKDGAKRVISGIANGQVAENSTEAVNGAQLYGIDQKVTELGEATKYINKLLDTTRDKLAQAAQSMTNYLGGGTDMFNDVAPTYTVQGNKYNNVGDSFSSVDASLTDIYSKIADVSGNGIVQQDTGTNVITIGKNVSGTKIDITSKDSAERTISGVAEGTISATSTEAITGKQLQSMGTQIAAYLGGGAAYNNGQWTNPKFVVTTPDVNGSPTDATYDNVANAFGGVNNSLKNINSRLDDGLSWNKDKKAYDAGRGGQANKITGVADGVNNDDAVNFAQLNELKAQVDGGWNISASGADSGPIAPGGTVNFSGKDRGDATGSNIQVTKTTVGDTTTMTFDLAEYIKVGRVETGLSSMSNAGFMITGGPNMTEGGIFAGNKKITGVADGVNGNDAVNFAQLSGISSNISKYFGGGANVFTGVAPLYTIQGEGYDNVGEAFDSVDASLTDIYNKIADVSDNSLVQQDAGANVITIGKNVSGTKIDITNKNGAERTISGVADGEISATSTEAITGKQLQSMGSQIATYLGGGAAYNNGQWTDPEFVVTTLSANGSAADATYYSVAGAFSGVNHSLKNMNNRLNEIENKANDGLSWDEDAKVYDAGRGGQANKIINVADGRVAEGSKEAVNGGQLSEVDKKISKLKDQVDNIEIGDGINLGGIVKYEKDQDGNKKVVLEGAKEGEPVLIDNVKDGEIEVGSRQAVNGGQLKQQMGIVFDNTKQYTDQAISSAITQAKSYTDMKFNALNYGLEETRKEARQAAAVGLAVANLRYNDVPGKLSVAFGGGLWHGQSAFAFGAGYTSEDGKFHSNVSATSAGGQWGVGGGISITLN</sequence>
<evidence type="ECO:0000256" key="1">
    <source>
        <dbReference type="ARBA" id="ARBA00004241"/>
    </source>
</evidence>
<dbReference type="Gene3D" id="2.150.10.10">
    <property type="entry name" value="Serralysin-like metalloprotease, C-terminal"/>
    <property type="match status" value="5"/>
</dbReference>
<evidence type="ECO:0000256" key="7">
    <source>
        <dbReference type="ARBA" id="ARBA00022729"/>
    </source>
</evidence>
<feature type="domain" description="Trimeric autotransporter adhesin YadA-like C-terminal membrane anchor" evidence="12">
    <location>
        <begin position="1744"/>
        <end position="1798"/>
    </location>
</feature>
<dbReference type="HOGENOM" id="CLU_001200_3_0_5"/>
<feature type="domain" description="Trimeric autotransporter adhesin YadA-like stalk" evidence="14">
    <location>
        <begin position="876"/>
        <end position="916"/>
    </location>
</feature>
<dbReference type="GO" id="GO:0009279">
    <property type="term" value="C:cell outer membrane"/>
    <property type="evidence" value="ECO:0007669"/>
    <property type="project" value="UniProtKB-SubCell"/>
</dbReference>
<dbReference type="Pfam" id="PF05658">
    <property type="entry name" value="YadA_head"/>
    <property type="match status" value="3"/>
</dbReference>
<evidence type="ECO:0000259" key="13">
    <source>
        <dbReference type="Pfam" id="PF05658"/>
    </source>
</evidence>
<dbReference type="CDD" id="cd12820">
    <property type="entry name" value="LbR_YadA-like"/>
    <property type="match status" value="1"/>
</dbReference>
<dbReference type="Gene3D" id="3.30.1300.30">
    <property type="entry name" value="GSPII I/J protein-like"/>
    <property type="match status" value="1"/>
</dbReference>
<protein>
    <submittedName>
        <fullName evidence="15">Surface protein/Bartonella adhesin</fullName>
    </submittedName>
</protein>
<dbReference type="SUPFAM" id="SSF101967">
    <property type="entry name" value="Adhesin YadA, collagen-binding domain"/>
    <property type="match status" value="9"/>
</dbReference>
<evidence type="ECO:0000256" key="10">
    <source>
        <dbReference type="ARBA" id="ARBA00023237"/>
    </source>
</evidence>
<dbReference type="InterPro" id="IPR045584">
    <property type="entry name" value="Pilin-like"/>
</dbReference>
<feature type="domain" description="Trimeric autotransporter adhesin YadA-like head" evidence="13">
    <location>
        <begin position="230"/>
        <end position="254"/>
    </location>
</feature>
<organism evidence="15 16">
    <name type="scientific">Bartonella australis (strain Aust/NH1)</name>
    <dbReference type="NCBI Taxonomy" id="1094489"/>
    <lineage>
        <taxon>Bacteria</taxon>
        <taxon>Pseudomonadati</taxon>
        <taxon>Pseudomonadota</taxon>
        <taxon>Alphaproteobacteria</taxon>
        <taxon>Hyphomicrobiales</taxon>
        <taxon>Bartonellaceae</taxon>
        <taxon>Bartonella</taxon>
    </lineage>
</organism>
<reference evidence="15 16" key="1">
    <citation type="journal article" date="2013" name="PLoS Genet.">
        <title>A gene transfer agent and a dynamic repertoire of secretion systems hold the keys to the explosive radiation of the emerging pathogen Bartonella.</title>
        <authorList>
            <person name="Guy L."/>
            <person name="Nystedt B."/>
            <person name="Toft C."/>
            <person name="Zaremba-Niedzwiedzka K."/>
            <person name="Berglund E.C."/>
            <person name="Granberg F."/>
            <person name="Naslund K."/>
            <person name="Eriksson A.S."/>
            <person name="Andersson S.G."/>
        </authorList>
    </citation>
    <scope>NUCLEOTIDE SEQUENCE [LARGE SCALE GENOMIC DNA]</scope>
    <source>
        <strain evidence="15 16">Aust/NH1</strain>
    </source>
</reference>
<feature type="domain" description="Trimeric autotransporter adhesin YadA-like stalk" evidence="14">
    <location>
        <begin position="512"/>
        <end position="551"/>
    </location>
</feature>
<dbReference type="Pfam" id="PF03895">
    <property type="entry name" value="YadA_anchor"/>
    <property type="match status" value="1"/>
</dbReference>
<dbReference type="Gene3D" id="1.20.5.170">
    <property type="match status" value="4"/>
</dbReference>
<keyword evidence="4" id="KW-0813">Transport</keyword>